<accession>A0AAV3QA00</accession>
<protein>
    <submittedName>
        <fullName evidence="1">Uncharacterized protein</fullName>
    </submittedName>
</protein>
<dbReference type="EMBL" id="BAABME010020297">
    <property type="protein sequence ID" value="GAA0160003.1"/>
    <property type="molecule type" value="Genomic_DNA"/>
</dbReference>
<proteinExistence type="predicted"/>
<evidence type="ECO:0000313" key="2">
    <source>
        <dbReference type="Proteomes" id="UP001454036"/>
    </source>
</evidence>
<gene>
    <name evidence="1" type="ORF">LIER_38957</name>
</gene>
<name>A0AAV3QA00_LITER</name>
<reference evidence="1 2" key="1">
    <citation type="submission" date="2024-01" db="EMBL/GenBank/DDBJ databases">
        <title>The complete chloroplast genome sequence of Lithospermum erythrorhizon: insights into the phylogenetic relationship among Boraginaceae species and the maternal lineages of purple gromwells.</title>
        <authorList>
            <person name="Okada T."/>
            <person name="Watanabe K."/>
        </authorList>
    </citation>
    <scope>NUCLEOTIDE SEQUENCE [LARGE SCALE GENOMIC DNA]</scope>
</reference>
<comment type="caution">
    <text evidence="1">The sequence shown here is derived from an EMBL/GenBank/DDBJ whole genome shotgun (WGS) entry which is preliminary data.</text>
</comment>
<sequence length="161" mass="18484">MSVSDHTSKMKAIAMGDVAETILQNTTSNIADFERKQLMIYLRRTYGTKNEDKKRLSLLSFFEETMREKGIQSSNLLQLHETSKSSSAQSEKATSIDLLLSPLKRQMSQITLDTEKNQLTYMPQDKNENLDEAAANEPYIRKTPYVFWLPELRLSLLCART</sequence>
<keyword evidence="2" id="KW-1185">Reference proteome</keyword>
<dbReference type="AlphaFoldDB" id="A0AAV3QA00"/>
<evidence type="ECO:0000313" key="1">
    <source>
        <dbReference type="EMBL" id="GAA0160003.1"/>
    </source>
</evidence>
<organism evidence="1 2">
    <name type="scientific">Lithospermum erythrorhizon</name>
    <name type="common">Purple gromwell</name>
    <name type="synonym">Lithospermum officinale var. erythrorhizon</name>
    <dbReference type="NCBI Taxonomy" id="34254"/>
    <lineage>
        <taxon>Eukaryota</taxon>
        <taxon>Viridiplantae</taxon>
        <taxon>Streptophyta</taxon>
        <taxon>Embryophyta</taxon>
        <taxon>Tracheophyta</taxon>
        <taxon>Spermatophyta</taxon>
        <taxon>Magnoliopsida</taxon>
        <taxon>eudicotyledons</taxon>
        <taxon>Gunneridae</taxon>
        <taxon>Pentapetalae</taxon>
        <taxon>asterids</taxon>
        <taxon>lamiids</taxon>
        <taxon>Boraginales</taxon>
        <taxon>Boraginaceae</taxon>
        <taxon>Boraginoideae</taxon>
        <taxon>Lithospermeae</taxon>
        <taxon>Lithospermum</taxon>
    </lineage>
</organism>
<dbReference type="Proteomes" id="UP001454036">
    <property type="component" value="Unassembled WGS sequence"/>
</dbReference>